<evidence type="ECO:0000256" key="4">
    <source>
        <dbReference type="ARBA" id="ARBA00012030"/>
    </source>
</evidence>
<evidence type="ECO:0000256" key="3">
    <source>
        <dbReference type="ARBA" id="ARBA00008184"/>
    </source>
</evidence>
<evidence type="ECO:0000256" key="8">
    <source>
        <dbReference type="HAMAP-Rule" id="MF_00148"/>
    </source>
</evidence>
<dbReference type="PROSITE" id="PS00130">
    <property type="entry name" value="U_DNA_GLYCOSYLASE"/>
    <property type="match status" value="1"/>
</dbReference>
<reference evidence="12 13" key="1">
    <citation type="submission" date="2017-06" db="EMBL/GenBank/DDBJ databases">
        <title>Genome sequencing of Fusobacterium nucleatum subsp. polymorphum KCOM 1275 (=ChDC F310).</title>
        <authorList>
            <person name="Kook J.-K."/>
            <person name="Park S.-N."/>
            <person name="Lim Y.K."/>
            <person name="Roh H."/>
        </authorList>
    </citation>
    <scope>NUCLEOTIDE SEQUENCE [LARGE SCALE GENOMIC DNA]</scope>
    <source>
        <strain evidence="12 13">KCOM 1275</strain>
    </source>
</reference>
<comment type="function">
    <text evidence="2 8 10">Excises uracil residues from the DNA which can arise as a result of misincorporation of dUMP residues by DNA polymerase or due to deamination of cytosine.</text>
</comment>
<accession>A0A241PYS2</accession>
<dbReference type="EC" id="3.2.2.27" evidence="4 8"/>
<evidence type="ECO:0000256" key="1">
    <source>
        <dbReference type="ARBA" id="ARBA00001400"/>
    </source>
</evidence>
<feature type="active site" description="Proton acceptor" evidence="8 9">
    <location>
        <position position="64"/>
    </location>
</feature>
<dbReference type="PANTHER" id="PTHR11264:SF0">
    <property type="entry name" value="URACIL-DNA GLYCOSYLASE"/>
    <property type="match status" value="1"/>
</dbReference>
<dbReference type="RefSeq" id="WP_088764668.1">
    <property type="nucleotide sequence ID" value="NZ_CP022123.1"/>
</dbReference>
<comment type="subcellular location">
    <subcellularLocation>
        <location evidence="8">Cytoplasm</location>
    </subcellularLocation>
</comment>
<gene>
    <name evidence="8" type="primary">ung</name>
    <name evidence="12" type="ORF">CBG61_00795</name>
</gene>
<dbReference type="InterPro" id="IPR005122">
    <property type="entry name" value="Uracil-DNA_glycosylase-like"/>
</dbReference>
<dbReference type="NCBIfam" id="NF003592">
    <property type="entry name" value="PRK05254.1-5"/>
    <property type="match status" value="1"/>
</dbReference>
<dbReference type="NCBIfam" id="NF003589">
    <property type="entry name" value="PRK05254.1-2"/>
    <property type="match status" value="1"/>
</dbReference>
<name>A0A241PYS2_FUSNP</name>
<dbReference type="SMART" id="SM00986">
    <property type="entry name" value="UDG"/>
    <property type="match status" value="1"/>
</dbReference>
<evidence type="ECO:0000313" key="13">
    <source>
        <dbReference type="Proteomes" id="UP000197638"/>
    </source>
</evidence>
<evidence type="ECO:0000256" key="6">
    <source>
        <dbReference type="ARBA" id="ARBA00022801"/>
    </source>
</evidence>
<dbReference type="NCBIfam" id="NF003591">
    <property type="entry name" value="PRK05254.1-4"/>
    <property type="match status" value="1"/>
</dbReference>
<dbReference type="NCBIfam" id="NF003588">
    <property type="entry name" value="PRK05254.1-1"/>
    <property type="match status" value="1"/>
</dbReference>
<dbReference type="SUPFAM" id="SSF52141">
    <property type="entry name" value="Uracil-DNA glycosylase-like"/>
    <property type="match status" value="1"/>
</dbReference>
<keyword evidence="7 8" id="KW-0234">DNA repair</keyword>
<feature type="domain" description="Uracil-DNA glycosylase-like" evidence="11">
    <location>
        <begin position="49"/>
        <end position="209"/>
    </location>
</feature>
<organism evidence="12 13">
    <name type="scientific">Fusobacterium nucleatum subsp. polymorphum</name>
    <name type="common">Fusobacterium polymorphum</name>
    <dbReference type="NCBI Taxonomy" id="76857"/>
    <lineage>
        <taxon>Bacteria</taxon>
        <taxon>Fusobacteriati</taxon>
        <taxon>Fusobacteriota</taxon>
        <taxon>Fusobacteriia</taxon>
        <taxon>Fusobacteriales</taxon>
        <taxon>Fusobacteriaceae</taxon>
        <taxon>Fusobacterium</taxon>
    </lineage>
</organism>
<protein>
    <recommendedName>
        <fullName evidence="4 8">Uracil-DNA glycosylase</fullName>
        <shortName evidence="8">UDG</shortName>
        <ecNumber evidence="4 8">3.2.2.27</ecNumber>
    </recommendedName>
</protein>
<keyword evidence="8" id="KW-0963">Cytoplasm</keyword>
<dbReference type="CDD" id="cd10027">
    <property type="entry name" value="UDG-F1-like"/>
    <property type="match status" value="1"/>
</dbReference>
<dbReference type="PANTHER" id="PTHR11264">
    <property type="entry name" value="URACIL-DNA GLYCOSYLASE"/>
    <property type="match status" value="1"/>
</dbReference>
<evidence type="ECO:0000313" key="12">
    <source>
        <dbReference type="EMBL" id="ASG27617.1"/>
    </source>
</evidence>
<dbReference type="GO" id="GO:0004844">
    <property type="term" value="F:uracil DNA N-glycosylase activity"/>
    <property type="evidence" value="ECO:0007669"/>
    <property type="project" value="UniProtKB-UniRule"/>
</dbReference>
<dbReference type="FunFam" id="3.40.470.10:FF:000001">
    <property type="entry name" value="Uracil-DNA glycosylase"/>
    <property type="match status" value="1"/>
</dbReference>
<evidence type="ECO:0000256" key="2">
    <source>
        <dbReference type="ARBA" id="ARBA00002631"/>
    </source>
</evidence>
<dbReference type="GO" id="GO:0005737">
    <property type="term" value="C:cytoplasm"/>
    <property type="evidence" value="ECO:0007669"/>
    <property type="project" value="UniProtKB-SubCell"/>
</dbReference>
<keyword evidence="6 8" id="KW-0378">Hydrolase</keyword>
<evidence type="ECO:0000259" key="11">
    <source>
        <dbReference type="SMART" id="SM00986"/>
    </source>
</evidence>
<dbReference type="Pfam" id="PF03167">
    <property type="entry name" value="UDG"/>
    <property type="match status" value="1"/>
</dbReference>
<proteinExistence type="inferred from homology"/>
<dbReference type="EMBL" id="CP022123">
    <property type="protein sequence ID" value="ASG27617.1"/>
    <property type="molecule type" value="Genomic_DNA"/>
</dbReference>
<dbReference type="Proteomes" id="UP000197638">
    <property type="component" value="Chromosome"/>
</dbReference>
<dbReference type="SMART" id="SM00987">
    <property type="entry name" value="UreE_C"/>
    <property type="match status" value="1"/>
</dbReference>
<evidence type="ECO:0000256" key="10">
    <source>
        <dbReference type="RuleBase" id="RU003780"/>
    </source>
</evidence>
<evidence type="ECO:0000256" key="7">
    <source>
        <dbReference type="ARBA" id="ARBA00023204"/>
    </source>
</evidence>
<evidence type="ECO:0000256" key="5">
    <source>
        <dbReference type="ARBA" id="ARBA00022763"/>
    </source>
</evidence>
<dbReference type="InterPro" id="IPR036895">
    <property type="entry name" value="Uracil-DNA_glycosylase-like_sf"/>
</dbReference>
<dbReference type="InterPro" id="IPR018085">
    <property type="entry name" value="Ura-DNA_Glyclase_AS"/>
</dbReference>
<comment type="catalytic activity">
    <reaction evidence="1 8 10">
        <text>Hydrolyzes single-stranded DNA or mismatched double-stranded DNA and polynucleotides, releasing free uracil.</text>
        <dbReference type="EC" id="3.2.2.27"/>
    </reaction>
</comment>
<keyword evidence="5 8" id="KW-0227">DNA damage</keyword>
<dbReference type="Gene3D" id="3.40.470.10">
    <property type="entry name" value="Uracil-DNA glycosylase-like domain"/>
    <property type="match status" value="1"/>
</dbReference>
<comment type="similarity">
    <text evidence="3 8 10">Belongs to the uracil-DNA glycosylase (UDG) superfamily. UNG family.</text>
</comment>
<dbReference type="AlphaFoldDB" id="A0A241PYS2"/>
<dbReference type="GO" id="GO:0097510">
    <property type="term" value="P:base-excision repair, AP site formation via deaminated base removal"/>
    <property type="evidence" value="ECO:0007669"/>
    <property type="project" value="TreeGrafter"/>
</dbReference>
<dbReference type="NCBIfam" id="TIGR00628">
    <property type="entry name" value="ung"/>
    <property type="match status" value="1"/>
</dbReference>
<evidence type="ECO:0000256" key="9">
    <source>
        <dbReference type="PROSITE-ProRule" id="PRU10072"/>
    </source>
</evidence>
<sequence length="233" mass="27103">MSKINNDWKEILEEEFQKDYFVKLKAILEEEYKNYTVYPPKKDILNAFLLTPYSEVKVVLLGQDPYHQRGQAHGLAFSVNYGIKTPPSLVNMYKELQDDLGLYIPNNGFLEKWSKQGVLLLNTTLTVRDSEANSHSKIGWQTFTDNIIKKLNEREKPVIFILWGNNAKAKEKFIDTNKHYILKGVHPSPLSANKGFFGCKHFSEVNRILKDLNQKEIDWQIENKELKTVNKII</sequence>
<dbReference type="InterPro" id="IPR002043">
    <property type="entry name" value="UDG_fam1"/>
</dbReference>
<dbReference type="HAMAP" id="MF_00148">
    <property type="entry name" value="UDG"/>
    <property type="match status" value="1"/>
</dbReference>